<dbReference type="EMBL" id="JAGGLL010000034">
    <property type="protein sequence ID" value="MBP2023646.1"/>
    <property type="molecule type" value="Genomic_DNA"/>
</dbReference>
<keyword evidence="5 6" id="KW-0472">Membrane</keyword>
<comment type="similarity">
    <text evidence="6">Belongs to the TVP38/TMEM64 family.</text>
</comment>
<dbReference type="PANTHER" id="PTHR12677">
    <property type="entry name" value="GOLGI APPARATUS MEMBRANE PROTEIN TVP38-RELATED"/>
    <property type="match status" value="1"/>
</dbReference>
<feature type="transmembrane region" description="Helical" evidence="6">
    <location>
        <begin position="86"/>
        <end position="107"/>
    </location>
</feature>
<comment type="caution">
    <text evidence="8">The sequence shown here is derived from an EMBL/GenBank/DDBJ whole genome shotgun (WGS) entry which is preliminary data.</text>
</comment>
<evidence type="ECO:0000256" key="6">
    <source>
        <dbReference type="RuleBase" id="RU366058"/>
    </source>
</evidence>
<keyword evidence="3 6" id="KW-0812">Transmembrane</keyword>
<comment type="subcellular location">
    <subcellularLocation>
        <location evidence="1 6">Cell membrane</location>
        <topology evidence="1 6">Multi-pass membrane protein</topology>
    </subcellularLocation>
</comment>
<feature type="transmembrane region" description="Helical" evidence="6">
    <location>
        <begin position="133"/>
        <end position="152"/>
    </location>
</feature>
<dbReference type="PANTHER" id="PTHR12677:SF59">
    <property type="entry name" value="GOLGI APPARATUS MEMBRANE PROTEIN TVP38-RELATED"/>
    <property type="match status" value="1"/>
</dbReference>
<dbReference type="InterPro" id="IPR032816">
    <property type="entry name" value="VTT_dom"/>
</dbReference>
<keyword evidence="2 6" id="KW-1003">Cell membrane</keyword>
<proteinExistence type="inferred from homology"/>
<evidence type="ECO:0000313" key="9">
    <source>
        <dbReference type="Proteomes" id="UP001519308"/>
    </source>
</evidence>
<evidence type="ECO:0000259" key="7">
    <source>
        <dbReference type="Pfam" id="PF09335"/>
    </source>
</evidence>
<keyword evidence="4 6" id="KW-1133">Transmembrane helix</keyword>
<dbReference type="RefSeq" id="WP_021284535.1">
    <property type="nucleotide sequence ID" value="NZ_JAGGLL010000034.1"/>
</dbReference>
<dbReference type="InterPro" id="IPR015414">
    <property type="entry name" value="TMEM64"/>
</dbReference>
<evidence type="ECO:0000256" key="5">
    <source>
        <dbReference type="ARBA" id="ARBA00023136"/>
    </source>
</evidence>
<reference evidence="8 9" key="1">
    <citation type="submission" date="2021-03" db="EMBL/GenBank/DDBJ databases">
        <title>Genomic Encyclopedia of Type Strains, Phase IV (KMG-IV): sequencing the most valuable type-strain genomes for metagenomic binning, comparative biology and taxonomic classification.</title>
        <authorList>
            <person name="Goeker M."/>
        </authorList>
    </citation>
    <scope>NUCLEOTIDE SEQUENCE [LARGE SCALE GENOMIC DNA]</scope>
    <source>
        <strain evidence="8 9">DSM 28650</strain>
    </source>
</reference>
<gene>
    <name evidence="8" type="ORF">J2Z44_003485</name>
</gene>
<keyword evidence="9" id="KW-1185">Reference proteome</keyword>
<organism evidence="8 9">
    <name type="scientific">Clostridium punense</name>
    <dbReference type="NCBI Taxonomy" id="1054297"/>
    <lineage>
        <taxon>Bacteria</taxon>
        <taxon>Bacillati</taxon>
        <taxon>Bacillota</taxon>
        <taxon>Clostridia</taxon>
        <taxon>Eubacteriales</taxon>
        <taxon>Clostridiaceae</taxon>
        <taxon>Clostridium</taxon>
    </lineage>
</organism>
<feature type="domain" description="VTT" evidence="7">
    <location>
        <begin position="66"/>
        <end position="183"/>
    </location>
</feature>
<evidence type="ECO:0000256" key="3">
    <source>
        <dbReference type="ARBA" id="ARBA00022692"/>
    </source>
</evidence>
<dbReference type="Pfam" id="PF09335">
    <property type="entry name" value="VTT_dom"/>
    <property type="match status" value="1"/>
</dbReference>
<feature type="transmembrane region" description="Helical" evidence="6">
    <location>
        <begin position="159"/>
        <end position="180"/>
    </location>
</feature>
<name>A0ABS4K8S0_9CLOT</name>
<feature type="transmembrane region" description="Helical" evidence="6">
    <location>
        <begin position="50"/>
        <end position="79"/>
    </location>
</feature>
<sequence length="222" mass="25247">MIKLWKLRINYKIVFLFIYLIVLVTLYKFNLIPNDLQSLKKVVLSNPDSILLTFMFLSIVRIFMGIPGSVFCVLGGLIFSPLQAALYSLIAYTTSLIIVFFIGRYLFADKLKSWLMKKNPNLHQLLSNNGTKVFTVGLLCPLAPGDLLCMMLSTLDISFFKYVTIVLITHVPWVLIYSFLGYSFQMPLPIIVLLLIGTLLITLYSIKSWNKVKAQKGYSKGL</sequence>
<protein>
    <recommendedName>
        <fullName evidence="6">TVP38/TMEM64 family membrane protein</fullName>
    </recommendedName>
</protein>
<accession>A0ABS4K8S0</accession>
<evidence type="ECO:0000256" key="2">
    <source>
        <dbReference type="ARBA" id="ARBA00022475"/>
    </source>
</evidence>
<evidence type="ECO:0000256" key="1">
    <source>
        <dbReference type="ARBA" id="ARBA00004651"/>
    </source>
</evidence>
<feature type="transmembrane region" description="Helical" evidence="6">
    <location>
        <begin position="186"/>
        <end position="206"/>
    </location>
</feature>
<dbReference type="Proteomes" id="UP001519308">
    <property type="component" value="Unassembled WGS sequence"/>
</dbReference>
<evidence type="ECO:0000313" key="8">
    <source>
        <dbReference type="EMBL" id="MBP2023646.1"/>
    </source>
</evidence>
<feature type="transmembrane region" description="Helical" evidence="6">
    <location>
        <begin position="12"/>
        <end position="30"/>
    </location>
</feature>
<evidence type="ECO:0000256" key="4">
    <source>
        <dbReference type="ARBA" id="ARBA00022989"/>
    </source>
</evidence>